<dbReference type="PANTHER" id="PTHR10742">
    <property type="entry name" value="FLAVIN MONOAMINE OXIDASE"/>
    <property type="match status" value="1"/>
</dbReference>
<dbReference type="AlphaFoldDB" id="A0A815D320"/>
<dbReference type="Pfam" id="PF01593">
    <property type="entry name" value="Amino_oxidase"/>
    <property type="match status" value="1"/>
</dbReference>
<proteinExistence type="inferred from homology"/>
<comment type="similarity">
    <text evidence="4">Belongs to the flavin monoamine oxidase family.</text>
</comment>
<evidence type="ECO:0000259" key="5">
    <source>
        <dbReference type="Pfam" id="PF01593"/>
    </source>
</evidence>
<protein>
    <recommendedName>
        <fullName evidence="4">Amine oxidase</fullName>
        <ecNumber evidence="4">1.4.3.-</ecNumber>
    </recommendedName>
</protein>
<comment type="cofactor">
    <cofactor evidence="1 4">
        <name>FAD</name>
        <dbReference type="ChEBI" id="CHEBI:57692"/>
    </cofactor>
</comment>
<dbReference type="InterPro" id="IPR001613">
    <property type="entry name" value="Flavin_amine_oxidase"/>
</dbReference>
<evidence type="ECO:0000313" key="8">
    <source>
        <dbReference type="Proteomes" id="UP000663828"/>
    </source>
</evidence>
<dbReference type="GO" id="GO:0008131">
    <property type="term" value="F:primary methylamine oxidase activity"/>
    <property type="evidence" value="ECO:0007669"/>
    <property type="project" value="UniProtKB-ARBA"/>
</dbReference>
<evidence type="ECO:0000256" key="1">
    <source>
        <dbReference type="ARBA" id="ARBA00001974"/>
    </source>
</evidence>
<evidence type="ECO:0000313" key="6">
    <source>
        <dbReference type="EMBL" id="CAF0738236.1"/>
    </source>
</evidence>
<dbReference type="Gene3D" id="3.50.50.60">
    <property type="entry name" value="FAD/NAD(P)-binding domain"/>
    <property type="match status" value="1"/>
</dbReference>
<dbReference type="InterPro" id="IPR002937">
    <property type="entry name" value="Amino_oxidase"/>
</dbReference>
<dbReference type="EC" id="1.4.3.-" evidence="4"/>
<dbReference type="EMBL" id="CAJNOR010002428">
    <property type="protein sequence ID" value="CAF1293039.1"/>
    <property type="molecule type" value="Genomic_DNA"/>
</dbReference>
<sequence length="483" mass="54317">MTSTGKSSSRTVDGFVSHVNGVFEHGLLTTFVRKNEIYVEDREYDIIIVGAGFAGLIAARELSRRGRSILMVEARDRIGGRTFTAQVDNERYEIGGTWIHWSQPHVWSEMTRYGFSLSESEGATTNQISLLFDNGTRLKTVSTADFYPQLFDLLNKFSNIDGQNGRTVLPQPHAPLADLGAIRAYDHLSMQDRLNQLSDLVEIDSEMYEVLDAYLSMNTQGDLAKSGFLDHLTFWSLGDYDTNRTWDKTSRYKMREGTSALAQAMLDDCDQVSLLLSTPIVSIHRTNENKVRIKTANGKIFTSRTAIVTVPLNVLHTIDFQPVLTEEKQRAIAEKQCSGGTKFWAKLMNPIGNWCGFAPYPNPITVAYTDDPEGYIVVGFGPDDALDIRDIQKVEHELQKFIDGCKVQSVFGHDWRHDPFIQSTWSWYKPGQISANLQVLQSPEPPLFFASGDISNSWRGCIDGALQSGLTCVRQVQEYLNNR</sequence>
<name>A0A815D320_ADIRI</name>
<dbReference type="EMBL" id="CAJNOJ010000004">
    <property type="protein sequence ID" value="CAF0738236.1"/>
    <property type="molecule type" value="Genomic_DNA"/>
</dbReference>
<evidence type="ECO:0000256" key="2">
    <source>
        <dbReference type="ARBA" id="ARBA00023002"/>
    </source>
</evidence>
<keyword evidence="4" id="KW-0274">FAD</keyword>
<feature type="binding site" evidence="3">
    <location>
        <position position="380"/>
    </location>
    <ligand>
        <name>substrate</name>
    </ligand>
</feature>
<comment type="caution">
    <text evidence="7">The sequence shown here is derived from an EMBL/GenBank/DDBJ whole genome shotgun (WGS) entry which is preliminary data.</text>
</comment>
<dbReference type="InterPro" id="IPR036188">
    <property type="entry name" value="FAD/NAD-bd_sf"/>
</dbReference>
<dbReference type="Gene3D" id="3.90.660.10">
    <property type="match status" value="1"/>
</dbReference>
<organism evidence="7 8">
    <name type="scientific">Adineta ricciae</name>
    <name type="common">Rotifer</name>
    <dbReference type="NCBI Taxonomy" id="249248"/>
    <lineage>
        <taxon>Eukaryota</taxon>
        <taxon>Metazoa</taxon>
        <taxon>Spiralia</taxon>
        <taxon>Gnathifera</taxon>
        <taxon>Rotifera</taxon>
        <taxon>Eurotatoria</taxon>
        <taxon>Bdelloidea</taxon>
        <taxon>Adinetida</taxon>
        <taxon>Adinetidae</taxon>
        <taxon>Adineta</taxon>
    </lineage>
</organism>
<dbReference type="InterPro" id="IPR050281">
    <property type="entry name" value="Flavin_monoamine_oxidase"/>
</dbReference>
<dbReference type="PRINTS" id="PR00757">
    <property type="entry name" value="AMINEOXDASEF"/>
</dbReference>
<keyword evidence="4" id="KW-0285">Flavoprotein</keyword>
<evidence type="ECO:0000256" key="3">
    <source>
        <dbReference type="PIRSR" id="PIRSR601613-1"/>
    </source>
</evidence>
<feature type="binding site" evidence="3">
    <location>
        <position position="231"/>
    </location>
    <ligand>
        <name>substrate</name>
    </ligand>
</feature>
<keyword evidence="8" id="KW-1185">Reference proteome</keyword>
<dbReference type="PANTHER" id="PTHR10742:SF410">
    <property type="entry name" value="LYSINE-SPECIFIC HISTONE DEMETHYLASE 2"/>
    <property type="match status" value="1"/>
</dbReference>
<keyword evidence="2 4" id="KW-0560">Oxidoreductase</keyword>
<feature type="binding site" evidence="3">
    <location>
        <begin position="73"/>
        <end position="74"/>
    </location>
    <ligand>
        <name>FAD</name>
        <dbReference type="ChEBI" id="CHEBI:57692"/>
    </ligand>
</feature>
<dbReference type="Gene3D" id="1.10.405.10">
    <property type="entry name" value="Guanine Nucleotide Dissociation Inhibitor, domain 1"/>
    <property type="match status" value="1"/>
</dbReference>
<feature type="domain" description="Amine oxidase" evidence="5">
    <location>
        <begin position="53"/>
        <end position="476"/>
    </location>
</feature>
<dbReference type="Proteomes" id="UP000663852">
    <property type="component" value="Unassembled WGS sequence"/>
</dbReference>
<gene>
    <name evidence="6" type="ORF">EDS130_LOCUS1556</name>
    <name evidence="7" type="ORF">XAT740_LOCUS28443</name>
</gene>
<reference evidence="7" key="1">
    <citation type="submission" date="2021-02" db="EMBL/GenBank/DDBJ databases">
        <authorList>
            <person name="Nowell W R."/>
        </authorList>
    </citation>
    <scope>NUCLEOTIDE SEQUENCE</scope>
</reference>
<dbReference type="SUPFAM" id="SSF51905">
    <property type="entry name" value="FAD/NAD(P)-binding domain"/>
    <property type="match status" value="1"/>
</dbReference>
<evidence type="ECO:0000256" key="4">
    <source>
        <dbReference type="RuleBase" id="RU362067"/>
    </source>
</evidence>
<accession>A0A815D320</accession>
<dbReference type="OrthoDB" id="5046242at2759"/>
<evidence type="ECO:0000313" key="7">
    <source>
        <dbReference type="EMBL" id="CAF1293039.1"/>
    </source>
</evidence>
<dbReference type="Proteomes" id="UP000663828">
    <property type="component" value="Unassembled WGS sequence"/>
</dbReference>